<dbReference type="Proteomes" id="UP001174694">
    <property type="component" value="Unassembled WGS sequence"/>
</dbReference>
<dbReference type="PANTHER" id="PTHR42951:SF14">
    <property type="entry name" value="METALLO-BETA-LACTAMASE SUPERFAMILY PROTEIN"/>
    <property type="match status" value="1"/>
</dbReference>
<proteinExistence type="predicted"/>
<protein>
    <submittedName>
        <fullName evidence="2">Metallo-beta-lactamase superfamily protein</fullName>
    </submittedName>
</protein>
<dbReference type="PANTHER" id="PTHR42951">
    <property type="entry name" value="METALLO-BETA-LACTAMASE DOMAIN-CONTAINING"/>
    <property type="match status" value="1"/>
</dbReference>
<accession>A0AA38VCL5</accession>
<keyword evidence="3" id="KW-1185">Reference proteome</keyword>
<organism evidence="2 3">
    <name type="scientific">Pleurostoma richardsiae</name>
    <dbReference type="NCBI Taxonomy" id="41990"/>
    <lineage>
        <taxon>Eukaryota</taxon>
        <taxon>Fungi</taxon>
        <taxon>Dikarya</taxon>
        <taxon>Ascomycota</taxon>
        <taxon>Pezizomycotina</taxon>
        <taxon>Sordariomycetes</taxon>
        <taxon>Sordariomycetidae</taxon>
        <taxon>Calosphaeriales</taxon>
        <taxon>Pleurostomataceae</taxon>
        <taxon>Pleurostoma</taxon>
    </lineage>
</organism>
<evidence type="ECO:0000259" key="1">
    <source>
        <dbReference type="SMART" id="SM00849"/>
    </source>
</evidence>
<feature type="domain" description="Metallo-beta-lactamase" evidence="1">
    <location>
        <begin position="32"/>
        <end position="223"/>
    </location>
</feature>
<dbReference type="Pfam" id="PF00753">
    <property type="entry name" value="Lactamase_B"/>
    <property type="match status" value="1"/>
</dbReference>
<comment type="caution">
    <text evidence="2">The sequence shown here is derived from an EMBL/GenBank/DDBJ whole genome shotgun (WGS) entry which is preliminary data.</text>
</comment>
<reference evidence="2" key="1">
    <citation type="submission" date="2022-07" db="EMBL/GenBank/DDBJ databases">
        <title>Fungi with potential for degradation of polypropylene.</title>
        <authorList>
            <person name="Gostincar C."/>
        </authorList>
    </citation>
    <scope>NUCLEOTIDE SEQUENCE</scope>
    <source>
        <strain evidence="2">EXF-13308</strain>
    </source>
</reference>
<dbReference type="InterPro" id="IPR001279">
    <property type="entry name" value="Metallo-B-lactamas"/>
</dbReference>
<dbReference type="SUPFAM" id="SSF56281">
    <property type="entry name" value="Metallo-hydrolase/oxidoreductase"/>
    <property type="match status" value="1"/>
</dbReference>
<name>A0AA38VCL5_9PEZI</name>
<evidence type="ECO:0000313" key="3">
    <source>
        <dbReference type="Proteomes" id="UP001174694"/>
    </source>
</evidence>
<gene>
    <name evidence="2" type="ORF">NKR23_g8675</name>
</gene>
<dbReference type="SMART" id="SM00849">
    <property type="entry name" value="Lactamase_B"/>
    <property type="match status" value="1"/>
</dbReference>
<dbReference type="EMBL" id="JANBVO010000031">
    <property type="protein sequence ID" value="KAJ9138096.1"/>
    <property type="molecule type" value="Genomic_DNA"/>
</dbReference>
<dbReference type="CDD" id="cd07739">
    <property type="entry name" value="metallo-hydrolase-like_MBL-fold"/>
    <property type="match status" value="1"/>
</dbReference>
<dbReference type="AlphaFoldDB" id="A0AA38VCL5"/>
<dbReference type="InterPro" id="IPR050855">
    <property type="entry name" value="NDM-1-like"/>
</dbReference>
<sequence length="288" mass="32288">MEQESLLRADIYISSRLPIAVLRNGEESLFSPISCTLIHSKNQAVLVDTPISVAQTEDLVRWIKQVIPGKQLRYIYVTHGHGDHFFGITVLKKHWPDVQAVATAGTVAHMKQQLEPAWWNGAWLRFFPGNQIAEPVTLAEPMKTNTLEIEGHVLRIHEVGHTDTFDTTILHVPELDLVVAGDAVYGDVHQYFGEADTTEKRLEWIRAIETIEALNPKVVIAGHKRPGSVDGAYYLQSTKGYITAFEETVRRSETAEQIVSRMKDLFPDRLNPHAIIAGAQAAVKNKQQ</sequence>
<dbReference type="Gene3D" id="3.60.15.10">
    <property type="entry name" value="Ribonuclease Z/Hydroxyacylglutathione hydrolase-like"/>
    <property type="match status" value="1"/>
</dbReference>
<evidence type="ECO:0000313" key="2">
    <source>
        <dbReference type="EMBL" id="KAJ9138096.1"/>
    </source>
</evidence>
<dbReference type="InterPro" id="IPR036866">
    <property type="entry name" value="RibonucZ/Hydroxyglut_hydro"/>
</dbReference>